<reference evidence="1 2" key="1">
    <citation type="submission" date="2019-03" db="EMBL/GenBank/DDBJ databases">
        <title>Genomic Encyclopedia of Type Strains, Phase IV (KMG-V): Genome sequencing to study the core and pangenomes of soil and plant-associated prokaryotes.</title>
        <authorList>
            <person name="Whitman W."/>
        </authorList>
    </citation>
    <scope>NUCLEOTIDE SEQUENCE [LARGE SCALE GENOMIC DNA]</scope>
    <source>
        <strain evidence="1 2">23C40</strain>
    </source>
</reference>
<dbReference type="RefSeq" id="WP_132075817.1">
    <property type="nucleotide sequence ID" value="NZ_SLVU01000008.1"/>
</dbReference>
<comment type="caution">
    <text evidence="1">The sequence shown here is derived from an EMBL/GenBank/DDBJ whole genome shotgun (WGS) entry which is preliminary data.</text>
</comment>
<protein>
    <submittedName>
        <fullName evidence="1">Uncharacterized protein</fullName>
    </submittedName>
</protein>
<evidence type="ECO:0000313" key="2">
    <source>
        <dbReference type="Proteomes" id="UP000295043"/>
    </source>
</evidence>
<accession>A0A4R2BRH7</accession>
<organism evidence="1 2">
    <name type="scientific">Sinorhizobium americanum</name>
    <dbReference type="NCBI Taxonomy" id="194963"/>
    <lineage>
        <taxon>Bacteria</taxon>
        <taxon>Pseudomonadati</taxon>
        <taxon>Pseudomonadota</taxon>
        <taxon>Alphaproteobacteria</taxon>
        <taxon>Hyphomicrobiales</taxon>
        <taxon>Rhizobiaceae</taxon>
        <taxon>Sinorhizobium/Ensifer group</taxon>
        <taxon>Sinorhizobium</taxon>
    </lineage>
</organism>
<gene>
    <name evidence="1" type="ORF">EV184_108182</name>
</gene>
<proteinExistence type="predicted"/>
<sequence length="120" mass="13150">MNDAERGRCVETENIETGLLFCPLDAVARDPLIGAIGTYRREMATYNRLATMGEGDDLQTLADRTYRKPLRVIACWNRAATSTEGAIAALRLADQATHDGDAEIAGPMLRAALSYFEKTL</sequence>
<name>A0A4R2BRH7_9HYPH</name>
<dbReference type="Proteomes" id="UP000295043">
    <property type="component" value="Unassembled WGS sequence"/>
</dbReference>
<dbReference type="AlphaFoldDB" id="A0A4R2BRH7"/>
<dbReference type="EMBL" id="SLVU01000008">
    <property type="protein sequence ID" value="TCN30308.1"/>
    <property type="molecule type" value="Genomic_DNA"/>
</dbReference>
<evidence type="ECO:0000313" key="1">
    <source>
        <dbReference type="EMBL" id="TCN30308.1"/>
    </source>
</evidence>